<evidence type="ECO:0000313" key="2">
    <source>
        <dbReference type="EMBL" id="KRQ17059.1"/>
    </source>
</evidence>
<proteinExistence type="predicted"/>
<organism evidence="2 3">
    <name type="scientific">Bradyrhizobium manausense</name>
    <dbReference type="NCBI Taxonomy" id="989370"/>
    <lineage>
        <taxon>Bacteria</taxon>
        <taxon>Pseudomonadati</taxon>
        <taxon>Pseudomonadota</taxon>
        <taxon>Alphaproteobacteria</taxon>
        <taxon>Hyphomicrobiales</taxon>
        <taxon>Nitrobacteraceae</taxon>
        <taxon>Bradyrhizobium</taxon>
    </lineage>
</organism>
<accession>A0A0R3E4F5</accession>
<dbReference type="OrthoDB" id="9767470at2"/>
<dbReference type="Pfam" id="PF11902">
    <property type="entry name" value="DUF3422"/>
    <property type="match status" value="1"/>
</dbReference>
<dbReference type="RefSeq" id="WP_057742227.1">
    <property type="nucleotide sequence ID" value="NZ_LJYG01000019.1"/>
</dbReference>
<comment type="caution">
    <text evidence="2">The sequence shown here is derived from an EMBL/GenBank/DDBJ whole genome shotgun (WGS) entry which is preliminary data.</text>
</comment>
<keyword evidence="1" id="KW-0472">Membrane</keyword>
<dbReference type="AlphaFoldDB" id="A0A0R3E4F5"/>
<keyword evidence="3" id="KW-1185">Reference proteome</keyword>
<keyword evidence="1" id="KW-0812">Transmembrane</keyword>
<dbReference type="EMBL" id="LJYG01000019">
    <property type="protein sequence ID" value="KRQ17059.1"/>
    <property type="molecule type" value="Genomic_DNA"/>
</dbReference>
<name>A0A0R3E4F5_9BRAD</name>
<gene>
    <name evidence="2" type="ORF">AOQ71_04190</name>
</gene>
<feature type="transmembrane region" description="Helical" evidence="1">
    <location>
        <begin position="370"/>
        <end position="391"/>
    </location>
</feature>
<dbReference type="InterPro" id="IPR021830">
    <property type="entry name" value="DUF3422"/>
</dbReference>
<keyword evidence="1" id="KW-1133">Transmembrane helix</keyword>
<evidence type="ECO:0000313" key="3">
    <source>
        <dbReference type="Proteomes" id="UP000051936"/>
    </source>
</evidence>
<sequence>MVDQLDLASFKLHPEREAVLGEVHARPFSGLVSSLGMVRFVFLAKGEDAASDRRRFIDFCRERNVTPPEPSAKHHQIGLGPVVLRWEQHSEFATFTWIWSTANGSAARQFGDVCDSAQSLIRALSQAGELLAAIKLEAEQGDCPIERAEQIFDKNSLAMVNVKDGAGLVASDFRADDKGFTRILVCDRGLTPPDLGALVQRLLEIETYRSLALLGLSTALELAPSVDRIDRRLVEVLEKMQGAEGLKVNNHLLEELTALAVSFERDVTGSLFRFGASRAYNELVQSRLSIVEGEGVAGYPTWSSFLARRMAPAIRTCATMEERQANLSDKLARAADLLRTRVDVEIEQQNRDLLRSINERSRQQLRLQSTVEGLSVGAIGYYVVSLFGYLAKGAHDVGLHVEPASVTAAFVPIAVGVIWLVSYNIRKRHLKPEDASSRARE</sequence>
<evidence type="ECO:0000256" key="1">
    <source>
        <dbReference type="SAM" id="Phobius"/>
    </source>
</evidence>
<reference evidence="2 3" key="1">
    <citation type="submission" date="2015-09" db="EMBL/GenBank/DDBJ databases">
        <title>Draft Genome Sequence of Bradyrhizobium manausense Strain BR 3351T, a Novel Symbiotic Nitrogen-Fixing Alphaproteobacterium Isolated from Brazilian Amazon Rain Forest.</title>
        <authorList>
            <person name="De Araujo J.L."/>
            <person name="Zilli J.E."/>
        </authorList>
    </citation>
    <scope>NUCLEOTIDE SEQUENCE [LARGE SCALE GENOMIC DNA]</scope>
    <source>
        <strain evidence="2 3">BR3351</strain>
    </source>
</reference>
<dbReference type="Proteomes" id="UP000051936">
    <property type="component" value="Unassembled WGS sequence"/>
</dbReference>
<feature type="transmembrane region" description="Helical" evidence="1">
    <location>
        <begin position="403"/>
        <end position="421"/>
    </location>
</feature>
<protein>
    <submittedName>
        <fullName evidence="2">Egg lysin</fullName>
    </submittedName>
</protein>